<dbReference type="Proteomes" id="UP000198862">
    <property type="component" value="Unassembled WGS sequence"/>
</dbReference>
<accession>A0A1I1FGW1</accession>
<name>A0A1I1FGW1_9GAMM</name>
<dbReference type="EMBL" id="FOLO01000003">
    <property type="protein sequence ID" value="SFB98647.1"/>
    <property type="molecule type" value="Genomic_DNA"/>
</dbReference>
<dbReference type="RefSeq" id="WP_091979849.1">
    <property type="nucleotide sequence ID" value="NZ_FOLO01000003.1"/>
</dbReference>
<evidence type="ECO:0000313" key="3">
    <source>
        <dbReference type="Proteomes" id="UP000198862"/>
    </source>
</evidence>
<keyword evidence="3" id="KW-1185">Reference proteome</keyword>
<gene>
    <name evidence="2" type="ORF">SAMN02745724_00633</name>
</gene>
<keyword evidence="2" id="KW-0449">Lipoprotein</keyword>
<dbReference type="AlphaFoldDB" id="A0A1I1FGW1"/>
<proteinExistence type="predicted"/>
<organism evidence="2 3">
    <name type="scientific">Pseudoalteromonas denitrificans DSM 6059</name>
    <dbReference type="NCBI Taxonomy" id="1123010"/>
    <lineage>
        <taxon>Bacteria</taxon>
        <taxon>Pseudomonadati</taxon>
        <taxon>Pseudomonadota</taxon>
        <taxon>Gammaproteobacteria</taxon>
        <taxon>Alteromonadales</taxon>
        <taxon>Pseudoalteromonadaceae</taxon>
        <taxon>Pseudoalteromonas</taxon>
    </lineage>
</organism>
<sequence>MKFSIFIMIFILCLSFKVYAEDVIQGSDTGGINWTKGTVFASGYGVAGDKVPSRKKRLLARRAAQVDAYRNLAEILSGVRVSSETTIKDLEAHSDIIKTKLNAVIKGALITKDIYQNEVAQIVIEVKMDGTLIETISNKKNQPGKTSYINNISFFISHLLSPSNWHTLNKAYASDLPNSDNSLDISTFLRKLQEKIKNEPKESAIEYIKTKLDSFESKQSYSGLLVDAKNISEFELATIPKLRTKDGKVIYPTTEMLNSEAFKKRPVSYDFNVTNAVENKRVAYSPYIVKAIGTYKSRNSDLVVSDDVALFIKSNAYISKTLDKASVMIVVAQ</sequence>
<feature type="chain" id="PRO_5011606236" evidence="1">
    <location>
        <begin position="21"/>
        <end position="333"/>
    </location>
</feature>
<keyword evidence="1" id="KW-0732">Signal</keyword>
<evidence type="ECO:0000313" key="2">
    <source>
        <dbReference type="EMBL" id="SFB98647.1"/>
    </source>
</evidence>
<protein>
    <submittedName>
        <fullName evidence="2">LPP20 lipoprotein</fullName>
    </submittedName>
</protein>
<feature type="signal peptide" evidence="1">
    <location>
        <begin position="1"/>
        <end position="20"/>
    </location>
</feature>
<reference evidence="2 3" key="1">
    <citation type="submission" date="2016-10" db="EMBL/GenBank/DDBJ databases">
        <authorList>
            <person name="de Groot N.N."/>
        </authorList>
    </citation>
    <scope>NUCLEOTIDE SEQUENCE [LARGE SCALE GENOMIC DNA]</scope>
    <source>
        <strain evidence="2 3">DSM 6059</strain>
    </source>
</reference>
<evidence type="ECO:0000256" key="1">
    <source>
        <dbReference type="SAM" id="SignalP"/>
    </source>
</evidence>
<dbReference type="OrthoDB" id="6381546at2"/>
<dbReference type="STRING" id="1123010.SAMN02745724_00633"/>